<evidence type="ECO:0000256" key="12">
    <source>
        <dbReference type="ARBA" id="ARBA00022670"/>
    </source>
</evidence>
<comment type="subcellular location">
    <subcellularLocation>
        <location evidence="3">Endoplasmic reticulum</location>
    </subcellularLocation>
    <subcellularLocation>
        <location evidence="4">Golgi apparatus</location>
    </subcellularLocation>
    <subcellularLocation>
        <location evidence="5">Secreted</location>
    </subcellularLocation>
</comment>
<keyword evidence="17 36" id="KW-0720">Serine protease</keyword>
<dbReference type="GO" id="GO:0006508">
    <property type="term" value="P:proteolysis"/>
    <property type="evidence" value="ECO:0007669"/>
    <property type="project" value="UniProtKB-KW"/>
</dbReference>
<keyword evidence="19" id="KW-0460">Magnesium</keyword>
<evidence type="ECO:0000256" key="2">
    <source>
        <dbReference type="ARBA" id="ARBA00002741"/>
    </source>
</evidence>
<dbReference type="PRINTS" id="PR00001">
    <property type="entry name" value="GLABLOOD"/>
</dbReference>
<dbReference type="Gene3D" id="2.10.25.10">
    <property type="entry name" value="Laminin"/>
    <property type="match status" value="2"/>
</dbReference>
<dbReference type="InterPro" id="IPR001254">
    <property type="entry name" value="Trypsin_dom"/>
</dbReference>
<dbReference type="CDD" id="cd00054">
    <property type="entry name" value="EGF_CA"/>
    <property type="match status" value="1"/>
</dbReference>
<keyword evidence="12 36" id="KW-0645">Protease</keyword>
<dbReference type="Gene3D" id="2.40.10.10">
    <property type="entry name" value="Trypsin-like serine proteases"/>
    <property type="match status" value="2"/>
</dbReference>
<evidence type="ECO:0000256" key="7">
    <source>
        <dbReference type="ARBA" id="ARBA00019454"/>
    </source>
</evidence>
<dbReference type="SMART" id="SM00181">
    <property type="entry name" value="EGF"/>
    <property type="match status" value="2"/>
</dbReference>
<dbReference type="PANTHER" id="PTHR24278">
    <property type="entry name" value="COAGULATION FACTOR"/>
    <property type="match status" value="1"/>
</dbReference>
<dbReference type="InterPro" id="IPR000152">
    <property type="entry name" value="EGF-type_Asp/Asn_hydroxyl_site"/>
</dbReference>
<evidence type="ECO:0000256" key="16">
    <source>
        <dbReference type="ARBA" id="ARBA00022824"/>
    </source>
</evidence>
<dbReference type="GO" id="GO:0004252">
    <property type="term" value="F:serine-type endopeptidase activity"/>
    <property type="evidence" value="ECO:0007669"/>
    <property type="project" value="UniProtKB-EC"/>
</dbReference>
<keyword evidence="14" id="KW-0479">Metal-binding</keyword>
<keyword evidence="22" id="KW-0865">Zymogen</keyword>
<dbReference type="SMART" id="SM00020">
    <property type="entry name" value="Tryp_SPc"/>
    <property type="match status" value="1"/>
</dbReference>
<evidence type="ECO:0000256" key="33">
    <source>
        <dbReference type="ARBA" id="ARBA00042906"/>
    </source>
</evidence>
<dbReference type="EMBL" id="JBBPFD010000005">
    <property type="protein sequence ID" value="KAK7925895.1"/>
    <property type="molecule type" value="Genomic_DNA"/>
</dbReference>
<comment type="catalytic activity">
    <reaction evidence="1">
        <text>Selective cleavage of Arg-|-Ile bond in factor X to form factor Xa.</text>
        <dbReference type="EC" id="3.4.21.22"/>
    </reaction>
</comment>
<dbReference type="FunFam" id="4.10.740.10:FF:000001">
    <property type="entry name" value="vitamin K-dependent protein S"/>
    <property type="match status" value="1"/>
</dbReference>
<dbReference type="PROSITE" id="PS00011">
    <property type="entry name" value="GLA_1"/>
    <property type="match status" value="1"/>
</dbReference>
<proteinExistence type="predicted"/>
<comment type="caution">
    <text evidence="40">The sequence shown here is derived from an EMBL/GenBank/DDBJ whole genome shotgun (WGS) entry which is preliminary data.</text>
</comment>
<dbReference type="InterPro" id="IPR050442">
    <property type="entry name" value="Peptidase_S1_coag_factors"/>
</dbReference>
<evidence type="ECO:0000256" key="35">
    <source>
        <dbReference type="PROSITE-ProRule" id="PRU00076"/>
    </source>
</evidence>
<dbReference type="GO" id="GO:0005509">
    <property type="term" value="F:calcium ion binding"/>
    <property type="evidence" value="ECO:0007669"/>
    <property type="project" value="InterPro"/>
</dbReference>
<dbReference type="PROSITE" id="PS00022">
    <property type="entry name" value="EGF_1"/>
    <property type="match status" value="1"/>
</dbReference>
<dbReference type="InterPro" id="IPR000294">
    <property type="entry name" value="GLA_domain"/>
</dbReference>
<keyword evidence="18" id="KW-0106">Calcium</keyword>
<evidence type="ECO:0000256" key="32">
    <source>
        <dbReference type="ARBA" id="ARBA00042403"/>
    </source>
</evidence>
<organism evidence="40 41">
    <name type="scientific">Mugilogobius chulae</name>
    <name type="common">yellowstripe goby</name>
    <dbReference type="NCBI Taxonomy" id="88201"/>
    <lineage>
        <taxon>Eukaryota</taxon>
        <taxon>Metazoa</taxon>
        <taxon>Chordata</taxon>
        <taxon>Craniata</taxon>
        <taxon>Vertebrata</taxon>
        <taxon>Euteleostomi</taxon>
        <taxon>Actinopterygii</taxon>
        <taxon>Neopterygii</taxon>
        <taxon>Teleostei</taxon>
        <taxon>Neoteleostei</taxon>
        <taxon>Acanthomorphata</taxon>
        <taxon>Gobiaria</taxon>
        <taxon>Gobiiformes</taxon>
        <taxon>Gobioidei</taxon>
        <taxon>Gobiidae</taxon>
        <taxon>Gobionellinae</taxon>
        <taxon>Mugilogobius</taxon>
    </lineage>
</organism>
<evidence type="ECO:0000256" key="36">
    <source>
        <dbReference type="RuleBase" id="RU363034"/>
    </source>
</evidence>
<evidence type="ECO:0000256" key="11">
    <source>
        <dbReference type="ARBA" id="ARBA00022553"/>
    </source>
</evidence>
<keyword evidence="15 36" id="KW-0378">Hydrolase</keyword>
<dbReference type="Pfam" id="PF00089">
    <property type="entry name" value="Trypsin"/>
    <property type="match status" value="1"/>
</dbReference>
<dbReference type="Gene3D" id="4.10.740.10">
    <property type="entry name" value="Coagulation Factor IX"/>
    <property type="match status" value="1"/>
</dbReference>
<dbReference type="InterPro" id="IPR033116">
    <property type="entry name" value="TRYPSIN_SER"/>
</dbReference>
<keyword evidence="21" id="KW-0094">Blood coagulation</keyword>
<sequence>MRSHKATVAGRLLAQGLLTWLTLFVAGLLLDLCALGEEITPANTESVFVSQRSASAVLSRPRRYNSGKLEEVLQKDNLERECKEETCTMEEARECFENDEKTLEFWAGYADGDQCDPPPCQNGGDCQDGVSSYICWCKPSFSGKNCEIVVAQQCSVDNGGCSHFCDMKEQQVVCTCAPGYKLAEDHTSCTPTEPFSCGLVQTASGPTATRSILTPRTSNSTQRNSSLHYDEFDFNLTMFYEYYDTGDSKNTDLPDSDPLPVVEGSTVDVDYQGDQVIVLRDQGNLTLWSGPRFGNGTVEENTGNRVVGGDEATPGQIPWQVALMDWRKGGDRAFPFCGASLLSDVWVLTAAHCLIQLDGVNIRNDFFVRLGEHDVLTDEGTEQDHNVSEKILFPKYNYKNSPYDHDIALLKLSSPVQLSNHRRPICLGPKHFTETILRDAQASLISGWGRLRYQGVESTKLQKLDVPYIERTVCKESSSDRITRNMFCAGYASEKKDSCQGDSGGPHATKYKDTWF</sequence>
<evidence type="ECO:0000256" key="21">
    <source>
        <dbReference type="ARBA" id="ARBA00023084"/>
    </source>
</evidence>
<evidence type="ECO:0000256" key="15">
    <source>
        <dbReference type="ARBA" id="ARBA00022801"/>
    </source>
</evidence>
<evidence type="ECO:0000256" key="4">
    <source>
        <dbReference type="ARBA" id="ARBA00004555"/>
    </source>
</evidence>
<gene>
    <name evidence="40" type="ORF">WMY93_008205</name>
</gene>
<dbReference type="SMART" id="SM00179">
    <property type="entry name" value="EGF_CA"/>
    <property type="match status" value="1"/>
</dbReference>
<dbReference type="InterPro" id="IPR001881">
    <property type="entry name" value="EGF-like_Ca-bd_dom"/>
</dbReference>
<protein>
    <recommendedName>
        <fullName evidence="7">Coagulation factor IX</fullName>
        <ecNumber evidence="6">3.4.21.22</ecNumber>
        <ecNumber evidence="29">3.4.21.69</ecNumber>
    </recommendedName>
    <alternativeName>
        <fullName evidence="33">Anticoagulant protein C</fullName>
    </alternativeName>
    <alternativeName>
        <fullName evidence="31">Autoprothrombin IIA</fullName>
    </alternativeName>
    <alternativeName>
        <fullName evidence="32">Blood coagulation factor XIV</fullName>
    </alternativeName>
    <alternativeName>
        <fullName evidence="26">Christmas factor</fullName>
    </alternativeName>
    <alternativeName>
        <fullName evidence="30">Vitamin K-dependent protein C</fullName>
    </alternativeName>
</protein>
<dbReference type="PROSITE" id="PS50026">
    <property type="entry name" value="EGF_3"/>
    <property type="match status" value="1"/>
</dbReference>
<dbReference type="PRINTS" id="PR00010">
    <property type="entry name" value="EGFBLOOD"/>
</dbReference>
<feature type="domain" description="Gla" evidence="39">
    <location>
        <begin position="65"/>
        <end position="111"/>
    </location>
</feature>
<evidence type="ECO:0000256" key="22">
    <source>
        <dbReference type="ARBA" id="ARBA00023145"/>
    </source>
</evidence>
<evidence type="ECO:0000256" key="25">
    <source>
        <dbReference type="ARBA" id="ARBA00023278"/>
    </source>
</evidence>
<dbReference type="PRINTS" id="PR00722">
    <property type="entry name" value="CHYMOTRYPSIN"/>
</dbReference>
<dbReference type="SUPFAM" id="SSF57630">
    <property type="entry name" value="GLA-domain"/>
    <property type="match status" value="1"/>
</dbReference>
<evidence type="ECO:0000259" key="39">
    <source>
        <dbReference type="PROSITE" id="PS50998"/>
    </source>
</evidence>
<evidence type="ECO:0000256" key="10">
    <source>
        <dbReference type="ARBA" id="ARBA00022536"/>
    </source>
</evidence>
<dbReference type="SUPFAM" id="SSF57196">
    <property type="entry name" value="EGF/Laminin"/>
    <property type="match status" value="2"/>
</dbReference>
<evidence type="ECO:0000256" key="31">
    <source>
        <dbReference type="ARBA" id="ARBA00041306"/>
    </source>
</evidence>
<dbReference type="EC" id="3.4.21.69" evidence="29"/>
<dbReference type="PROSITE" id="PS50998">
    <property type="entry name" value="GLA_2"/>
    <property type="match status" value="1"/>
</dbReference>
<dbReference type="PROSITE" id="PS00134">
    <property type="entry name" value="TRYPSIN_HIS"/>
    <property type="match status" value="1"/>
</dbReference>
<dbReference type="InterPro" id="IPR000742">
    <property type="entry name" value="EGF"/>
</dbReference>
<evidence type="ECO:0000256" key="34">
    <source>
        <dbReference type="PIRSR" id="PIRSR001143-1"/>
    </source>
</evidence>
<dbReference type="AlphaFoldDB" id="A0AAW0PR47"/>
<evidence type="ECO:0000256" key="9">
    <source>
        <dbReference type="ARBA" id="ARBA00022525"/>
    </source>
</evidence>
<feature type="disulfide bond" evidence="35">
    <location>
        <begin position="137"/>
        <end position="146"/>
    </location>
</feature>
<dbReference type="GO" id="GO:0005615">
    <property type="term" value="C:extracellular space"/>
    <property type="evidence" value="ECO:0007669"/>
    <property type="project" value="TreeGrafter"/>
</dbReference>
<keyword evidence="23 35" id="KW-1015">Disulfide bond</keyword>
<keyword evidence="11" id="KW-0597">Phosphoprotein</keyword>
<dbReference type="PROSITE" id="PS01187">
    <property type="entry name" value="EGF_CA"/>
    <property type="match status" value="1"/>
</dbReference>
<evidence type="ECO:0000256" key="24">
    <source>
        <dbReference type="ARBA" id="ARBA00023180"/>
    </source>
</evidence>
<dbReference type="PIRSF" id="PIRSF001143">
    <property type="entry name" value="Factor_X"/>
    <property type="match status" value="1"/>
</dbReference>
<dbReference type="FunFam" id="2.40.10.10:FF:000011">
    <property type="entry name" value="Coagulation factor X"/>
    <property type="match status" value="1"/>
</dbReference>
<feature type="active site" description="Charge relay system" evidence="34">
    <location>
        <position position="352"/>
    </location>
</feature>
<feature type="domain" description="Peptidase S1" evidence="38">
    <location>
        <begin position="306"/>
        <end position="516"/>
    </location>
</feature>
<evidence type="ECO:0000313" key="41">
    <source>
        <dbReference type="Proteomes" id="UP001460270"/>
    </source>
</evidence>
<evidence type="ECO:0000313" key="40">
    <source>
        <dbReference type="EMBL" id="KAK7925895.1"/>
    </source>
</evidence>
<feature type="domain" description="EGF-like" evidence="37">
    <location>
        <begin position="111"/>
        <end position="147"/>
    </location>
</feature>
<comment type="caution">
    <text evidence="35">Lacks conserved residue(s) required for the propagation of feature annotation.</text>
</comment>
<evidence type="ECO:0000256" key="13">
    <source>
        <dbReference type="ARBA" id="ARBA00022696"/>
    </source>
</evidence>
<evidence type="ECO:0000256" key="8">
    <source>
        <dbReference type="ARBA" id="ARBA00022479"/>
    </source>
</evidence>
<keyword evidence="13" id="KW-0356">Hemostasis</keyword>
<dbReference type="InterPro" id="IPR018097">
    <property type="entry name" value="EGF_Ca-bd_CS"/>
</dbReference>
<keyword evidence="25" id="KW-0379">Hydroxylation</keyword>
<dbReference type="Pfam" id="PF14670">
    <property type="entry name" value="FXa_inhibition"/>
    <property type="match status" value="1"/>
</dbReference>
<accession>A0AAW0PR47</accession>
<comment type="function">
    <text evidence="28">Protein C is a vitamin K-dependent serine protease that regulates blood coagulation by inactivating factors Va and VIIIa in the presence of calcium ions and phospholipids. Exerts a protective effect on the endothelial cell barrier function.</text>
</comment>
<dbReference type="SMART" id="SM00069">
    <property type="entry name" value="GLA"/>
    <property type="match status" value="1"/>
</dbReference>
<dbReference type="PROSITE" id="PS50240">
    <property type="entry name" value="TRYPSIN_DOM"/>
    <property type="match status" value="1"/>
</dbReference>
<keyword evidence="20" id="KW-0333">Golgi apparatus</keyword>
<comment type="function">
    <text evidence="2">Factor IX is a vitamin K-dependent plasma protein that participates in the intrinsic pathway of blood coagulation by converting factor X to its active form in the presence of Ca(2+) ions, phospholipids, and factor VIIIa.</text>
</comment>
<feature type="active site" description="Charge relay system" evidence="34">
    <location>
        <position position="503"/>
    </location>
</feature>
<comment type="catalytic activity">
    <reaction evidence="27">
        <text>Degradation of blood coagulation factors Va and VIIIa.</text>
        <dbReference type="EC" id="3.4.21.69"/>
    </reaction>
</comment>
<evidence type="ECO:0000256" key="26">
    <source>
        <dbReference type="ARBA" id="ARBA00031357"/>
    </source>
</evidence>
<keyword evidence="16" id="KW-0256">Endoplasmic reticulum</keyword>
<evidence type="ECO:0000256" key="28">
    <source>
        <dbReference type="ARBA" id="ARBA00037553"/>
    </source>
</evidence>
<dbReference type="EC" id="3.4.21.22" evidence="6"/>
<dbReference type="InterPro" id="IPR001314">
    <property type="entry name" value="Peptidase_S1A"/>
</dbReference>
<evidence type="ECO:0000259" key="37">
    <source>
        <dbReference type="PROSITE" id="PS50026"/>
    </source>
</evidence>
<evidence type="ECO:0000256" key="17">
    <source>
        <dbReference type="ARBA" id="ARBA00022825"/>
    </source>
</evidence>
<evidence type="ECO:0000256" key="6">
    <source>
        <dbReference type="ARBA" id="ARBA00012066"/>
    </source>
</evidence>
<keyword evidence="24" id="KW-0325">Glycoprotein</keyword>
<evidence type="ECO:0000256" key="1">
    <source>
        <dbReference type="ARBA" id="ARBA00001368"/>
    </source>
</evidence>
<evidence type="ECO:0000256" key="29">
    <source>
        <dbReference type="ARBA" id="ARBA00038995"/>
    </source>
</evidence>
<reference evidence="41" key="1">
    <citation type="submission" date="2024-04" db="EMBL/GenBank/DDBJ databases">
        <title>Salinicola lusitanus LLJ914,a marine bacterium isolated from the Okinawa Trough.</title>
        <authorList>
            <person name="Li J."/>
        </authorList>
    </citation>
    <scope>NUCLEOTIDE SEQUENCE [LARGE SCALE GENOMIC DNA]</scope>
</reference>
<dbReference type="Proteomes" id="UP001460270">
    <property type="component" value="Unassembled WGS sequence"/>
</dbReference>
<dbReference type="InterPro" id="IPR012224">
    <property type="entry name" value="Pept_S1A_FX"/>
</dbReference>
<feature type="active site" description="Charge relay system" evidence="34">
    <location>
        <position position="406"/>
    </location>
</feature>
<dbReference type="InterPro" id="IPR035972">
    <property type="entry name" value="GLA-like_dom_SF"/>
</dbReference>
<dbReference type="InterPro" id="IPR018114">
    <property type="entry name" value="TRYPSIN_HIS"/>
</dbReference>
<evidence type="ECO:0000256" key="20">
    <source>
        <dbReference type="ARBA" id="ARBA00023034"/>
    </source>
</evidence>
<keyword evidence="8" id="KW-0301">Gamma-carboxyglutamic acid</keyword>
<dbReference type="FunFam" id="2.10.25.10:FF:000162">
    <property type="entry name" value="Coagulation factor X (Predicted)"/>
    <property type="match status" value="1"/>
</dbReference>
<evidence type="ECO:0000256" key="30">
    <source>
        <dbReference type="ARBA" id="ARBA00040219"/>
    </source>
</evidence>
<dbReference type="Pfam" id="PF00594">
    <property type="entry name" value="Gla"/>
    <property type="match status" value="1"/>
</dbReference>
<evidence type="ECO:0000256" key="3">
    <source>
        <dbReference type="ARBA" id="ARBA00004240"/>
    </source>
</evidence>
<evidence type="ECO:0000256" key="19">
    <source>
        <dbReference type="ARBA" id="ARBA00022842"/>
    </source>
</evidence>
<dbReference type="PROSITE" id="PS00010">
    <property type="entry name" value="ASX_HYDROXYL"/>
    <property type="match status" value="1"/>
</dbReference>
<name>A0AAW0PR47_9GOBI</name>
<dbReference type="GO" id="GO:0007596">
    <property type="term" value="P:blood coagulation"/>
    <property type="evidence" value="ECO:0007669"/>
    <property type="project" value="UniProtKB-KW"/>
</dbReference>
<dbReference type="SUPFAM" id="SSF50494">
    <property type="entry name" value="Trypsin-like serine proteases"/>
    <property type="match status" value="1"/>
</dbReference>
<dbReference type="CDD" id="cd00190">
    <property type="entry name" value="Tryp_SPc"/>
    <property type="match status" value="1"/>
</dbReference>
<evidence type="ECO:0000259" key="38">
    <source>
        <dbReference type="PROSITE" id="PS50240"/>
    </source>
</evidence>
<keyword evidence="10 35" id="KW-0245">EGF-like domain</keyword>
<evidence type="ECO:0000256" key="27">
    <source>
        <dbReference type="ARBA" id="ARBA00036045"/>
    </source>
</evidence>
<dbReference type="GO" id="GO:0005794">
    <property type="term" value="C:Golgi apparatus"/>
    <property type="evidence" value="ECO:0007669"/>
    <property type="project" value="UniProtKB-SubCell"/>
</dbReference>
<dbReference type="PROSITE" id="PS00135">
    <property type="entry name" value="TRYPSIN_SER"/>
    <property type="match status" value="1"/>
</dbReference>
<evidence type="ECO:0000256" key="23">
    <source>
        <dbReference type="ARBA" id="ARBA00023157"/>
    </source>
</evidence>
<evidence type="ECO:0000256" key="5">
    <source>
        <dbReference type="ARBA" id="ARBA00004613"/>
    </source>
</evidence>
<dbReference type="InterPro" id="IPR017857">
    <property type="entry name" value="Coagulation_fac-like_Gla_dom"/>
</dbReference>
<dbReference type="InterPro" id="IPR009003">
    <property type="entry name" value="Peptidase_S1_PA"/>
</dbReference>
<evidence type="ECO:0000256" key="14">
    <source>
        <dbReference type="ARBA" id="ARBA00022723"/>
    </source>
</evidence>
<evidence type="ECO:0000256" key="18">
    <source>
        <dbReference type="ARBA" id="ARBA00022837"/>
    </source>
</evidence>
<dbReference type="InterPro" id="IPR043504">
    <property type="entry name" value="Peptidase_S1_PA_chymotrypsin"/>
</dbReference>
<keyword evidence="9" id="KW-0964">Secreted</keyword>
<dbReference type="GO" id="GO:0005783">
    <property type="term" value="C:endoplasmic reticulum"/>
    <property type="evidence" value="ECO:0007669"/>
    <property type="project" value="UniProtKB-SubCell"/>
</dbReference>
<dbReference type="PANTHER" id="PTHR24278:SF31">
    <property type="entry name" value="COAGULATION FACTOR IX"/>
    <property type="match status" value="1"/>
</dbReference>
<keyword evidence="41" id="KW-1185">Reference proteome</keyword>